<evidence type="ECO:0000313" key="11">
    <source>
        <dbReference type="EMBL" id="KAK3328920.1"/>
    </source>
</evidence>
<comment type="subcellular location">
    <subcellularLocation>
        <location evidence="1 9">Nucleus</location>
    </subcellularLocation>
</comment>
<keyword evidence="4 9" id="KW-0805">Transcription regulation</keyword>
<evidence type="ECO:0000256" key="4">
    <source>
        <dbReference type="ARBA" id="ARBA00023015"/>
    </source>
</evidence>
<reference evidence="11" key="1">
    <citation type="journal article" date="2023" name="Mol. Phylogenet. Evol.">
        <title>Genome-scale phylogeny and comparative genomics of the fungal order Sordariales.</title>
        <authorList>
            <person name="Hensen N."/>
            <person name="Bonometti L."/>
            <person name="Westerberg I."/>
            <person name="Brannstrom I.O."/>
            <person name="Guillou S."/>
            <person name="Cros-Aarteil S."/>
            <person name="Calhoun S."/>
            <person name="Haridas S."/>
            <person name="Kuo A."/>
            <person name="Mondo S."/>
            <person name="Pangilinan J."/>
            <person name="Riley R."/>
            <person name="LaButti K."/>
            <person name="Andreopoulos B."/>
            <person name="Lipzen A."/>
            <person name="Chen C."/>
            <person name="Yan M."/>
            <person name="Daum C."/>
            <person name="Ng V."/>
            <person name="Clum A."/>
            <person name="Steindorff A."/>
            <person name="Ohm R.A."/>
            <person name="Martin F."/>
            <person name="Silar P."/>
            <person name="Natvig D.O."/>
            <person name="Lalanne C."/>
            <person name="Gautier V."/>
            <person name="Ament-Velasquez S.L."/>
            <person name="Kruys A."/>
            <person name="Hutchinson M.I."/>
            <person name="Powell A.J."/>
            <person name="Barry K."/>
            <person name="Miller A.N."/>
            <person name="Grigoriev I.V."/>
            <person name="Debuchy R."/>
            <person name="Gladieux P."/>
            <person name="Hiltunen Thoren M."/>
            <person name="Johannesson H."/>
        </authorList>
    </citation>
    <scope>NUCLEOTIDE SEQUENCE</scope>
    <source>
        <strain evidence="11">CBS 118394</strain>
    </source>
</reference>
<evidence type="ECO:0000256" key="8">
    <source>
        <dbReference type="ARBA" id="ARBA00031261"/>
    </source>
</evidence>
<organism evidence="11 12">
    <name type="scientific">Apodospora peruviana</name>
    <dbReference type="NCBI Taxonomy" id="516989"/>
    <lineage>
        <taxon>Eukaryota</taxon>
        <taxon>Fungi</taxon>
        <taxon>Dikarya</taxon>
        <taxon>Ascomycota</taxon>
        <taxon>Pezizomycotina</taxon>
        <taxon>Sordariomycetes</taxon>
        <taxon>Sordariomycetidae</taxon>
        <taxon>Sordariales</taxon>
        <taxon>Lasiosphaeriaceae</taxon>
        <taxon>Apodospora</taxon>
    </lineage>
</organism>
<feature type="region of interest" description="Disordered" evidence="10">
    <location>
        <begin position="125"/>
        <end position="162"/>
    </location>
</feature>
<dbReference type="Gene3D" id="6.10.250.2610">
    <property type="match status" value="1"/>
</dbReference>
<dbReference type="GO" id="GO:0000978">
    <property type="term" value="F:RNA polymerase II cis-regulatory region sequence-specific DNA binding"/>
    <property type="evidence" value="ECO:0007669"/>
    <property type="project" value="TreeGrafter"/>
</dbReference>
<dbReference type="PANTHER" id="PTHR13074">
    <property type="entry name" value="MEDIATOR OF RNA POLYMERASE II TRANSCRIPTION SUBUNIT 8"/>
    <property type="match status" value="1"/>
</dbReference>
<dbReference type="Pfam" id="PF10232">
    <property type="entry name" value="Med8"/>
    <property type="match status" value="1"/>
</dbReference>
<dbReference type="Proteomes" id="UP001283341">
    <property type="component" value="Unassembled WGS sequence"/>
</dbReference>
<dbReference type="GO" id="GO:0016592">
    <property type="term" value="C:mediator complex"/>
    <property type="evidence" value="ECO:0007669"/>
    <property type="project" value="InterPro"/>
</dbReference>
<proteinExistence type="inferred from homology"/>
<gene>
    <name evidence="9" type="primary">MED8</name>
    <name evidence="11" type="ORF">B0H66DRAFT_539736</name>
</gene>
<dbReference type="GO" id="GO:0006357">
    <property type="term" value="P:regulation of transcription by RNA polymerase II"/>
    <property type="evidence" value="ECO:0007669"/>
    <property type="project" value="InterPro"/>
</dbReference>
<evidence type="ECO:0000256" key="6">
    <source>
        <dbReference type="ARBA" id="ARBA00023163"/>
    </source>
</evidence>
<comment type="subunit">
    <text evidence="9">Component of the Mediator complex.</text>
</comment>
<dbReference type="AlphaFoldDB" id="A0AAE0IPZ9"/>
<comment type="caution">
    <text evidence="11">The sequence shown here is derived from an EMBL/GenBank/DDBJ whole genome shotgun (WGS) entry which is preliminary data.</text>
</comment>
<feature type="region of interest" description="Disordered" evidence="10">
    <location>
        <begin position="206"/>
        <end position="261"/>
    </location>
</feature>
<comment type="similarity">
    <text evidence="2 9">Belongs to the Mediator complex subunit 8 family.</text>
</comment>
<dbReference type="EMBL" id="JAUEDM010000001">
    <property type="protein sequence ID" value="KAK3328920.1"/>
    <property type="molecule type" value="Genomic_DNA"/>
</dbReference>
<keyword evidence="5 9" id="KW-0010">Activator</keyword>
<keyword evidence="12" id="KW-1185">Reference proteome</keyword>
<evidence type="ECO:0000256" key="3">
    <source>
        <dbReference type="ARBA" id="ARBA00020637"/>
    </source>
</evidence>
<protein>
    <recommendedName>
        <fullName evidence="3 9">Mediator of RNA polymerase II transcription subunit 8</fullName>
    </recommendedName>
    <alternativeName>
        <fullName evidence="8 9">Mediator complex subunit 8</fullName>
    </alternativeName>
</protein>
<evidence type="ECO:0000256" key="7">
    <source>
        <dbReference type="ARBA" id="ARBA00023242"/>
    </source>
</evidence>
<evidence type="ECO:0000256" key="9">
    <source>
        <dbReference type="RuleBase" id="RU364144"/>
    </source>
</evidence>
<dbReference type="Gene3D" id="1.20.58.1710">
    <property type="match status" value="1"/>
</dbReference>
<evidence type="ECO:0000256" key="5">
    <source>
        <dbReference type="ARBA" id="ARBA00023159"/>
    </source>
</evidence>
<evidence type="ECO:0000256" key="2">
    <source>
        <dbReference type="ARBA" id="ARBA00005716"/>
    </source>
</evidence>
<evidence type="ECO:0000313" key="12">
    <source>
        <dbReference type="Proteomes" id="UP001283341"/>
    </source>
</evidence>
<accession>A0AAE0IPZ9</accession>
<evidence type="ECO:0000256" key="10">
    <source>
        <dbReference type="SAM" id="MobiDB-lite"/>
    </source>
</evidence>
<feature type="compositionally biased region" description="Acidic residues" evidence="10">
    <location>
        <begin position="138"/>
        <end position="159"/>
    </location>
</feature>
<sequence>MASLNLAPEESKQIELLRNRFTQLTHSLESLLRDMYTIQPLPSRESLQASATILQHTIYSIQHLSNDNADLFQRITVHPSTNFPGRTQEHVLLTLLRKKLEPDVEKWVEDAREAARVAGIDVTKLSQPGNTKKGGGGYDEEDDDEDVYGGGDDNDDDVPSDAFNEQWADIKNMCFEAITDYIQNQAGKLYTTAERAQGIRNVRTGLRRSLADEEDEDDEEDESSDEDEDEDENNKMDEDLVEVPRPGAPVTKPVAKVNGATPKMEPEHMLWFLARGDVNIPPNLDIESTRKVRMMARAPAFGKQ</sequence>
<dbReference type="GO" id="GO:0003712">
    <property type="term" value="F:transcription coregulator activity"/>
    <property type="evidence" value="ECO:0007669"/>
    <property type="project" value="InterPro"/>
</dbReference>
<evidence type="ECO:0000256" key="1">
    <source>
        <dbReference type="ARBA" id="ARBA00004123"/>
    </source>
</evidence>
<name>A0AAE0IPZ9_9PEZI</name>
<reference evidence="11" key="2">
    <citation type="submission" date="2023-06" db="EMBL/GenBank/DDBJ databases">
        <authorList>
            <consortium name="Lawrence Berkeley National Laboratory"/>
            <person name="Haridas S."/>
            <person name="Hensen N."/>
            <person name="Bonometti L."/>
            <person name="Westerberg I."/>
            <person name="Brannstrom I.O."/>
            <person name="Guillou S."/>
            <person name="Cros-Aarteil S."/>
            <person name="Calhoun S."/>
            <person name="Kuo A."/>
            <person name="Mondo S."/>
            <person name="Pangilinan J."/>
            <person name="Riley R."/>
            <person name="Labutti K."/>
            <person name="Andreopoulos B."/>
            <person name="Lipzen A."/>
            <person name="Chen C."/>
            <person name="Yanf M."/>
            <person name="Daum C."/>
            <person name="Ng V."/>
            <person name="Clum A."/>
            <person name="Steindorff A."/>
            <person name="Ohm R."/>
            <person name="Martin F."/>
            <person name="Silar P."/>
            <person name="Natvig D."/>
            <person name="Lalanne C."/>
            <person name="Gautier V."/>
            <person name="Ament-Velasquez S.L."/>
            <person name="Kruys A."/>
            <person name="Hutchinson M.I."/>
            <person name="Powell A.J."/>
            <person name="Barry K."/>
            <person name="Miller A.N."/>
            <person name="Grigoriev I.V."/>
            <person name="Debuchy R."/>
            <person name="Gladieux P."/>
            <person name="Thoren M.H."/>
            <person name="Johannesson H."/>
        </authorList>
    </citation>
    <scope>NUCLEOTIDE SEQUENCE</scope>
    <source>
        <strain evidence="11">CBS 118394</strain>
    </source>
</reference>
<keyword evidence="7 9" id="KW-0539">Nucleus</keyword>
<comment type="function">
    <text evidence="9">Component of the Mediator complex, a coactivator involved in the regulated transcription of nearly all RNA polymerase II-dependent genes. Mediator functions as a bridge to convey information from gene-specific regulatory proteins to the basal RNA polymerase II transcription machinery. Mediator is recruited to promoters by direct interactions with regulatory proteins and serves as a scaffold for the assembly of a functional preinitiation complex with RNA polymerase II and the general transcription factors.</text>
</comment>
<feature type="compositionally biased region" description="Acidic residues" evidence="10">
    <location>
        <begin position="212"/>
        <end position="232"/>
    </location>
</feature>
<dbReference type="InterPro" id="IPR019364">
    <property type="entry name" value="Mediatior_Med8_fun/met"/>
</dbReference>
<keyword evidence="6 9" id="KW-0804">Transcription</keyword>
<dbReference type="PANTHER" id="PTHR13074:SF9">
    <property type="entry name" value="MEDIATOR OF RNA POLYMERASE II TRANSCRIPTION SUBUNIT 8"/>
    <property type="match status" value="1"/>
</dbReference>
<dbReference type="GO" id="GO:0070847">
    <property type="term" value="C:core mediator complex"/>
    <property type="evidence" value="ECO:0007669"/>
    <property type="project" value="TreeGrafter"/>
</dbReference>